<protein>
    <recommendedName>
        <fullName evidence="12">Mannosyltransferase</fullName>
        <ecNumber evidence="12">2.4.1.-</ecNumber>
    </recommendedName>
</protein>
<dbReference type="PANTHER" id="PTHR22760">
    <property type="entry name" value="GLYCOSYLTRANSFERASE"/>
    <property type="match status" value="1"/>
</dbReference>
<dbReference type="GO" id="GO:0005789">
    <property type="term" value="C:endoplasmic reticulum membrane"/>
    <property type="evidence" value="ECO:0007669"/>
    <property type="project" value="UniProtKB-SubCell"/>
</dbReference>
<organism evidence="14 15">
    <name type="scientific">Trametes cubensis</name>
    <dbReference type="NCBI Taxonomy" id="1111947"/>
    <lineage>
        <taxon>Eukaryota</taxon>
        <taxon>Fungi</taxon>
        <taxon>Dikarya</taxon>
        <taxon>Basidiomycota</taxon>
        <taxon>Agaricomycotina</taxon>
        <taxon>Agaricomycetes</taxon>
        <taxon>Polyporales</taxon>
        <taxon>Polyporaceae</taxon>
        <taxon>Trametes</taxon>
    </lineage>
</organism>
<feature type="transmembrane region" description="Helical" evidence="12">
    <location>
        <begin position="91"/>
        <end position="109"/>
    </location>
</feature>
<dbReference type="Pfam" id="PF03901">
    <property type="entry name" value="Glyco_transf_22"/>
    <property type="match status" value="1"/>
</dbReference>
<evidence type="ECO:0000256" key="12">
    <source>
        <dbReference type="RuleBase" id="RU363075"/>
    </source>
</evidence>
<keyword evidence="7 12" id="KW-0256">Endoplasmic reticulum</keyword>
<feature type="transmembrane region" description="Helical" evidence="12">
    <location>
        <begin position="247"/>
        <end position="274"/>
    </location>
</feature>
<comment type="caution">
    <text evidence="14">The sequence shown here is derived from an EMBL/GenBank/DDBJ whole genome shotgun (WGS) entry which is preliminary data.</text>
</comment>
<evidence type="ECO:0000256" key="5">
    <source>
        <dbReference type="ARBA" id="ARBA00022679"/>
    </source>
</evidence>
<dbReference type="Proteomes" id="UP001215151">
    <property type="component" value="Unassembled WGS sequence"/>
</dbReference>
<dbReference type="InterPro" id="IPR045340">
    <property type="entry name" value="DUF6533"/>
</dbReference>
<comment type="pathway">
    <text evidence="2">Protein modification; protein glycosylation.</text>
</comment>
<feature type="transmembrane region" description="Helical" evidence="12">
    <location>
        <begin position="49"/>
        <end position="71"/>
    </location>
</feature>
<evidence type="ECO:0000256" key="9">
    <source>
        <dbReference type="ARBA" id="ARBA00023136"/>
    </source>
</evidence>
<feature type="domain" description="DUF6533" evidence="13">
    <location>
        <begin position="20"/>
        <end position="65"/>
    </location>
</feature>
<evidence type="ECO:0000256" key="8">
    <source>
        <dbReference type="ARBA" id="ARBA00022989"/>
    </source>
</evidence>
<keyword evidence="5" id="KW-0808">Transferase</keyword>
<gene>
    <name evidence="14" type="ORF">ONZ51_g846</name>
</gene>
<evidence type="ECO:0000313" key="15">
    <source>
        <dbReference type="Proteomes" id="UP001215151"/>
    </source>
</evidence>
<dbReference type="GO" id="GO:0006487">
    <property type="term" value="P:protein N-linked glycosylation"/>
    <property type="evidence" value="ECO:0007669"/>
    <property type="project" value="TreeGrafter"/>
</dbReference>
<comment type="subcellular location">
    <subcellularLocation>
        <location evidence="1 12">Endoplasmic reticulum membrane</location>
        <topology evidence="1 12">Multi-pass membrane protein</topology>
    </subcellularLocation>
</comment>
<name>A0AAD7XFD4_9APHY</name>
<feature type="transmembrane region" description="Helical" evidence="12">
    <location>
        <begin position="551"/>
        <end position="567"/>
    </location>
</feature>
<keyword evidence="4 12" id="KW-0328">Glycosyltransferase</keyword>
<evidence type="ECO:0000259" key="13">
    <source>
        <dbReference type="Pfam" id="PF20151"/>
    </source>
</evidence>
<feature type="transmembrane region" description="Helical" evidence="12">
    <location>
        <begin position="355"/>
        <end position="380"/>
    </location>
</feature>
<accession>A0AAD7XFD4</accession>
<evidence type="ECO:0000256" key="6">
    <source>
        <dbReference type="ARBA" id="ARBA00022692"/>
    </source>
</evidence>
<keyword evidence="6 12" id="KW-0812">Transmembrane</keyword>
<evidence type="ECO:0000256" key="7">
    <source>
        <dbReference type="ARBA" id="ARBA00022824"/>
    </source>
</evidence>
<feature type="transmembrane region" description="Helical" evidence="12">
    <location>
        <begin position="573"/>
        <end position="593"/>
    </location>
</feature>
<dbReference type="EMBL" id="JAPEVG010000011">
    <property type="protein sequence ID" value="KAJ8496829.1"/>
    <property type="molecule type" value="Genomic_DNA"/>
</dbReference>
<feature type="transmembrane region" description="Helical" evidence="12">
    <location>
        <begin position="527"/>
        <end position="544"/>
    </location>
</feature>
<dbReference type="PANTHER" id="PTHR22760:SF1">
    <property type="entry name" value="DOL-P-MAN:MAN(7)GLCNAC(2)-PP-DOL ALPHA-1,6-MANNOSYLTRANSFERASE"/>
    <property type="match status" value="1"/>
</dbReference>
<dbReference type="InterPro" id="IPR005599">
    <property type="entry name" value="GPI_mannosylTrfase"/>
</dbReference>
<reference evidence="14" key="1">
    <citation type="submission" date="2022-11" db="EMBL/GenBank/DDBJ databases">
        <title>Genome Sequence of Cubamyces cubensis.</title>
        <authorList>
            <person name="Buettner E."/>
        </authorList>
    </citation>
    <scope>NUCLEOTIDE SEQUENCE</scope>
    <source>
        <strain evidence="14">MPL-01</strain>
    </source>
</reference>
<feature type="transmembrane region" description="Helical" evidence="12">
    <location>
        <begin position="206"/>
        <end position="227"/>
    </location>
</feature>
<feature type="transmembrane region" description="Helical" evidence="12">
    <location>
        <begin position="146"/>
        <end position="169"/>
    </location>
</feature>
<sequence>MGDSYENWRVIEQTFVEPNYSLLSSAVLLYYDYLLTMQSEVRLVWRTPWSLATTFYIFIRYGIIIVTTLAIVHNFYISASGLIWTIETCKVLTIIGIIVNALNFAVVSGMHCFPKPHLDRYLAQSSTLLAFVAIRISAIWSRNWWLGAFLFFVGLVNPACITDLLAFGFKAIPGPHPLVACVSYLKTDHNHLGPLIIKYFPISSSAISIVYELLCLSLTALKTLSLYREQRNTGISTRLTSLLLRDGILYFTTLSALALVNIISACLPLGLIPYDVQINSTLTRVFSGSSPSSSSSFEPVSELKSENIGDLPWHQRAVMSTTLDAIIFLAGWTYVSLAPYTKVEESFNLHATHDVLMYGLLSIDGFGIMLKIFLRVFGLFSHFRDKMDVQIIVRLALTSANAFGLSNVALYLLIDRAPNSTRPSKANVHRAIALLTFATVVFRAELLLLLGPLVLQTLVRKYTTISGVLRVGLLAGGLSVAATVLIDSYFWQRWPLWPELYGIYFNVVEGKSAEWGVSPRHAYFTSHLPKLLLSTLPLSVLGAILEKRIRALLIPYLAFVFLISGLGHKEWRFIIYVVPAFNIAAARAASWLFSRPKNTLFGRLSFLAVASFIAANCFATLLLARASFANYPGGAALFAFNQVFASEQNVHVHISNLAAQTGASLFLHSNAPPFLPGLDVGHPTNWVYDKTENMSIQALTSSREITHLIAEIPSLSPSVTQYWTPVAVIDGFSGWRLHTDVVQAFKATKVIDGLKAVGNVLEMVRSEKLVILQRKA</sequence>
<evidence type="ECO:0000256" key="2">
    <source>
        <dbReference type="ARBA" id="ARBA00004922"/>
    </source>
</evidence>
<keyword evidence="15" id="KW-1185">Reference proteome</keyword>
<evidence type="ECO:0000256" key="11">
    <source>
        <dbReference type="ARBA" id="ARBA00048899"/>
    </source>
</evidence>
<feature type="transmembrane region" description="Helical" evidence="12">
    <location>
        <begin position="392"/>
        <end position="414"/>
    </location>
</feature>
<dbReference type="Pfam" id="PF20151">
    <property type="entry name" value="DUF6533"/>
    <property type="match status" value="1"/>
</dbReference>
<dbReference type="EC" id="2.4.1.-" evidence="12"/>
<evidence type="ECO:0000256" key="10">
    <source>
        <dbReference type="ARBA" id="ARBA00044721"/>
    </source>
</evidence>
<feature type="transmembrane region" description="Helical" evidence="12">
    <location>
        <begin position="434"/>
        <end position="455"/>
    </location>
</feature>
<feature type="transmembrane region" description="Helical" evidence="12">
    <location>
        <begin position="121"/>
        <end position="140"/>
    </location>
</feature>
<comment type="function">
    <text evidence="10">Mannosyltransferase that operates in the biosynthetic pathway of dolichol-linked oligosaccharides, the glycan precursors employed in protein asparagine (N)-glycosylation. The assembly of dolichol-linked oligosaccharides begins on the cytosolic side of the endoplasmic reticulum membrane and finishes in its lumen. The sequential addition of sugars to dolichol pyrophosphate produces dolichol-linked oligosaccharides containing fourteen sugars, including two GlcNAcs, nine mannoses and three glucoses. Once assembled, the oligosaccharide is transferred from the lipid to nascent proteins by oligosaccharyltransferases. In the lumen of the endoplasmic reticulum, adds the eighth mannose residue in an alpha-1,6 linkage onto Man(7)GlcNAc(2)-PP-dolichol to produce Man(8)GlcNAc(2)-PP-dolichol.</text>
</comment>
<dbReference type="AlphaFoldDB" id="A0AAD7XFD4"/>
<evidence type="ECO:0000256" key="3">
    <source>
        <dbReference type="ARBA" id="ARBA00007063"/>
    </source>
</evidence>
<dbReference type="GO" id="GO:0052917">
    <property type="term" value="F:dol-P-Man:Man(7)GlcNAc(2)-PP-Dol alpha-1,6-mannosyltransferase activity"/>
    <property type="evidence" value="ECO:0007669"/>
    <property type="project" value="UniProtKB-EC"/>
</dbReference>
<evidence type="ECO:0000313" key="14">
    <source>
        <dbReference type="EMBL" id="KAJ8496829.1"/>
    </source>
</evidence>
<evidence type="ECO:0000256" key="1">
    <source>
        <dbReference type="ARBA" id="ARBA00004477"/>
    </source>
</evidence>
<keyword evidence="8 12" id="KW-1133">Transmembrane helix</keyword>
<evidence type="ECO:0000256" key="4">
    <source>
        <dbReference type="ARBA" id="ARBA00022676"/>
    </source>
</evidence>
<feature type="transmembrane region" description="Helical" evidence="12">
    <location>
        <begin position="605"/>
        <end position="624"/>
    </location>
</feature>
<comment type="catalytic activity">
    <reaction evidence="11">
        <text>an alpha-D-Man-(1-&gt;2)-alpha-D-Man-(1-&gt;2)-alpha-D-Man-(1-&gt;3)-[alpha-D-Man-(1-&gt;2)-alpha-D-Man-(1-&gt;3)-alpha-D-Man-(1-&gt;6)]-beta-D-Man-(1-&gt;4)-beta-D-GlcNAc-(1-&gt;4)-alpha-D-GlcNAc-diphospho-di-trans,poly-cis-dolichol + a di-trans,poly-cis-dolichyl beta-D-mannosyl phosphate = an alpha-D-Man-(1-&gt;2)-alpha-D-Man-(1-&gt;2)-alpha-D-Man-(1-&gt;3)-[alpha-D-Man-(1-&gt;2)-alpha-D-Man-(1-&gt;3)-[alpha-D-Man-(1-&gt;6)]-alpha-D-Man-(1-&gt;6)]-beta-D-Man-(1-&gt;4)-beta-D-GlcNAc-(1-&gt;4)-alpha-D-GlcNAc-diphospho-di-trans,poly-cis-dolichol + a di-trans,poly-cis-dolichyl phosphate + H(+)</text>
        <dbReference type="Rhea" id="RHEA:29535"/>
        <dbReference type="Rhea" id="RHEA-COMP:19498"/>
        <dbReference type="Rhea" id="RHEA-COMP:19501"/>
        <dbReference type="Rhea" id="RHEA-COMP:19518"/>
        <dbReference type="Rhea" id="RHEA-COMP:19519"/>
        <dbReference type="ChEBI" id="CHEBI:15378"/>
        <dbReference type="ChEBI" id="CHEBI:57683"/>
        <dbReference type="ChEBI" id="CHEBI:58211"/>
        <dbReference type="ChEBI" id="CHEBI:132517"/>
        <dbReference type="ChEBI" id="CHEBI:132519"/>
        <dbReference type="EC" id="2.4.1.260"/>
    </reaction>
    <physiologicalReaction direction="left-to-right" evidence="11">
        <dbReference type="Rhea" id="RHEA:29536"/>
    </physiologicalReaction>
</comment>
<comment type="similarity">
    <text evidence="3 12">Belongs to the glycosyltransferase 22 family.</text>
</comment>
<proteinExistence type="inferred from homology"/>
<feature type="transmembrane region" description="Helical" evidence="12">
    <location>
        <begin position="467"/>
        <end position="491"/>
    </location>
</feature>
<keyword evidence="9 12" id="KW-0472">Membrane</keyword>